<feature type="compositionally biased region" description="Low complexity" evidence="1">
    <location>
        <begin position="77"/>
        <end position="89"/>
    </location>
</feature>
<feature type="region of interest" description="Disordered" evidence="1">
    <location>
        <begin position="39"/>
        <end position="381"/>
    </location>
</feature>
<dbReference type="InterPro" id="IPR025403">
    <property type="entry name" value="TgpA-like_C"/>
</dbReference>
<accession>A0A346PB88</accession>
<feature type="compositionally biased region" description="Acidic residues" evidence="1">
    <location>
        <begin position="330"/>
        <end position="349"/>
    </location>
</feature>
<dbReference type="AlphaFoldDB" id="A0A346PB88"/>
<dbReference type="Pfam" id="PF13559">
    <property type="entry name" value="DUF4129"/>
    <property type="match status" value="1"/>
</dbReference>
<evidence type="ECO:0000256" key="1">
    <source>
        <dbReference type="SAM" id="MobiDB-lite"/>
    </source>
</evidence>
<feature type="compositionally biased region" description="Low complexity" evidence="1">
    <location>
        <begin position="40"/>
        <end position="68"/>
    </location>
</feature>
<protein>
    <submittedName>
        <fullName evidence="3">Cell surface protein</fullName>
    </submittedName>
</protein>
<name>A0A346PB88_9EURY</name>
<dbReference type="EMBL" id="CP024047">
    <property type="protein sequence ID" value="AXR76783.1"/>
    <property type="molecule type" value="Genomic_DNA"/>
</dbReference>
<reference evidence="4" key="1">
    <citation type="submission" date="2017-10" db="EMBL/GenBank/DDBJ databases">
        <title>Phenotypic and genomic properties of facultatively anaerobic sulfur-reducing natronoarchaea from hypersaline soda lakes.</title>
        <authorList>
            <person name="Sorokin D.Y."/>
            <person name="Kublanov I.V."/>
            <person name="Roman P."/>
            <person name="Sinninghe Damste J.S."/>
            <person name="Golyshin P.N."/>
            <person name="Rojo D."/>
            <person name="Ciordia S."/>
            <person name="Mena Md.C."/>
            <person name="Ferrer M."/>
            <person name="Messina E."/>
            <person name="Smedile F."/>
            <person name="La Spada G."/>
            <person name="La Cono V."/>
            <person name="Yakimov M.M."/>
        </authorList>
    </citation>
    <scope>NUCLEOTIDE SEQUENCE [LARGE SCALE GENOMIC DNA]</scope>
    <source>
        <strain evidence="4">AArc1</strain>
    </source>
</reference>
<dbReference type="GeneID" id="37637259"/>
<dbReference type="Proteomes" id="UP000258707">
    <property type="component" value="Chromosome"/>
</dbReference>
<evidence type="ECO:0000259" key="2">
    <source>
        <dbReference type="Pfam" id="PF13559"/>
    </source>
</evidence>
<dbReference type="KEGG" id="nan:AArc1_0439"/>
<feature type="domain" description="Protein-glutamine gamma-glutamyltransferase-like C-terminal" evidence="2">
    <location>
        <begin position="512"/>
        <end position="564"/>
    </location>
</feature>
<feature type="compositionally biased region" description="Low complexity" evidence="1">
    <location>
        <begin position="135"/>
        <end position="149"/>
    </location>
</feature>
<dbReference type="RefSeq" id="WP_117362896.1">
    <property type="nucleotide sequence ID" value="NZ_CP024047.1"/>
</dbReference>
<feature type="region of interest" description="Disordered" evidence="1">
    <location>
        <begin position="476"/>
        <end position="499"/>
    </location>
</feature>
<feature type="compositionally biased region" description="Acidic residues" evidence="1">
    <location>
        <begin position="214"/>
        <end position="248"/>
    </location>
</feature>
<feature type="compositionally biased region" description="Acidic residues" evidence="1">
    <location>
        <begin position="273"/>
        <end position="321"/>
    </location>
</feature>
<gene>
    <name evidence="3" type="ORF">AArc1_0439</name>
</gene>
<organism evidence="3 4">
    <name type="scientific">Natrarchaeobaculum sulfurireducens</name>
    <dbReference type="NCBI Taxonomy" id="2044521"/>
    <lineage>
        <taxon>Archaea</taxon>
        <taxon>Methanobacteriati</taxon>
        <taxon>Methanobacteriota</taxon>
        <taxon>Stenosarchaea group</taxon>
        <taxon>Halobacteria</taxon>
        <taxon>Halobacteriales</taxon>
        <taxon>Natrialbaceae</taxon>
        <taxon>Natrarchaeobaculum</taxon>
    </lineage>
</organism>
<feature type="compositionally biased region" description="Low complexity" evidence="1">
    <location>
        <begin position="476"/>
        <end position="487"/>
    </location>
</feature>
<feature type="compositionally biased region" description="Acidic residues" evidence="1">
    <location>
        <begin position="256"/>
        <end position="265"/>
    </location>
</feature>
<sequence length="596" mass="60250">MAARRPVGRRLLAAIAIGCAIAGLVLAASAFPMIGSDALESSSVESDTAETSSATETADTTDPAETGESTADESDPDGPNGDVDGDGTPSEPGPDDERQGDALADSATGAETLESADASAGEALVGGALGGLSALGGDDDTATAAATESAADDRDDRGIGGEFGDLLADEDTHERAGDGGASDTPPAADTDSERTGDGVPTGDEDGVDASGGEDATDDGALESTTDADEDGATGDAETDGDALDDGEMEATAGTGEDGEAMDSDATDAAAVESESDATGESLEDGDDTAETSDSESIDDGEAAETADDGDEVTASDPETDNGEAANVDGDTADPDGEATDADSGDETTDPDTNHEATDTDSDNETSTAAAGEDGSSITDSVPGLSDVVVAAAVVLGLLAVGYLLYTRTNPVAAVRSLPGRLVSVVLHVVVAISRALERGLAALARLESVRELPGLVRATLARVLANLRGRMQARRGLSGAEGAAGESASRDLESETPENVARERIRAAFETVVDRSGIYRRRVETLTPSDVAASAKRAGAPAEPVETITDSFRDVEYGQRNPDRYLERTTTAHERLQTAADPEKTVDVDGSEAQRE</sequence>
<evidence type="ECO:0000313" key="4">
    <source>
        <dbReference type="Proteomes" id="UP000258707"/>
    </source>
</evidence>
<evidence type="ECO:0000313" key="3">
    <source>
        <dbReference type="EMBL" id="AXR76783.1"/>
    </source>
</evidence>
<proteinExistence type="predicted"/>
<feature type="region of interest" description="Disordered" evidence="1">
    <location>
        <begin position="558"/>
        <end position="596"/>
    </location>
</feature>